<dbReference type="Gene3D" id="2.40.50.40">
    <property type="match status" value="1"/>
</dbReference>
<dbReference type="Proteomes" id="UP000486351">
    <property type="component" value="Unassembled WGS sequence"/>
</dbReference>
<dbReference type="PROSITE" id="PS50013">
    <property type="entry name" value="CHROMO_2"/>
    <property type="match status" value="1"/>
</dbReference>
<dbReference type="InterPro" id="IPR016197">
    <property type="entry name" value="Chromo-like_dom_sf"/>
</dbReference>
<feature type="domain" description="Chromo" evidence="1">
    <location>
        <begin position="109"/>
        <end position="159"/>
    </location>
</feature>
<organism evidence="2 3">
    <name type="scientific">Phytophthora fragariae</name>
    <dbReference type="NCBI Taxonomy" id="53985"/>
    <lineage>
        <taxon>Eukaryota</taxon>
        <taxon>Sar</taxon>
        <taxon>Stramenopiles</taxon>
        <taxon>Oomycota</taxon>
        <taxon>Peronosporomycetes</taxon>
        <taxon>Peronosporales</taxon>
        <taxon>Peronosporaceae</taxon>
        <taxon>Phytophthora</taxon>
    </lineage>
</organism>
<evidence type="ECO:0000259" key="1">
    <source>
        <dbReference type="PROSITE" id="PS50013"/>
    </source>
</evidence>
<comment type="caution">
    <text evidence="2">The sequence shown here is derived from an EMBL/GenBank/DDBJ whole genome shotgun (WGS) entry which is preliminary data.</text>
</comment>
<gene>
    <name evidence="2" type="ORF">PF008_g32080</name>
</gene>
<protein>
    <recommendedName>
        <fullName evidence="1">Chromo domain-containing protein</fullName>
    </recommendedName>
</protein>
<evidence type="ECO:0000313" key="2">
    <source>
        <dbReference type="EMBL" id="KAE9264597.1"/>
    </source>
</evidence>
<dbReference type="SUPFAM" id="SSF54160">
    <property type="entry name" value="Chromo domain-like"/>
    <property type="match status" value="1"/>
</dbReference>
<dbReference type="InterPro" id="IPR000953">
    <property type="entry name" value="Chromo/chromo_shadow_dom"/>
</dbReference>
<dbReference type="EMBL" id="QXFY01008213">
    <property type="protein sequence ID" value="KAE9264597.1"/>
    <property type="molecule type" value="Genomic_DNA"/>
</dbReference>
<dbReference type="AlphaFoldDB" id="A0A6G0Q1F2"/>
<name>A0A6G0Q1F2_9STRA</name>
<accession>A0A6G0Q1F2</accession>
<proteinExistence type="predicted"/>
<sequence length="243" mass="28144">MHRAVTDARLKQTLLNKKRERGDNMVNFDVGDYVLRSRVDEKRQNKLLVTWVGPYAVTAAHAHNVFTVKQLVTGEELDVHASRLKFFADKDLEVTEELLEHVAAQGIILRVRELVRHRWNDESRSYEILVGWHGLEAIEDSWEPLTAMYNDVSTLVQAYVATAKDSKLEHHLEALEATLMQSLGTGTSPVYRYLQSLRWGSLDIVTTLKNVTRLHGQVWFNCNVLKWSRHMHETRQYRVVCHT</sequence>
<evidence type="ECO:0000313" key="3">
    <source>
        <dbReference type="Proteomes" id="UP000486351"/>
    </source>
</evidence>
<reference evidence="2 3" key="1">
    <citation type="submission" date="2018-09" db="EMBL/GenBank/DDBJ databases">
        <title>Genomic investigation of the strawberry pathogen Phytophthora fragariae indicates pathogenicity is determined by transcriptional variation in three key races.</title>
        <authorList>
            <person name="Adams T.M."/>
            <person name="Armitage A.D."/>
            <person name="Sobczyk M.K."/>
            <person name="Bates H.J."/>
            <person name="Dunwell J.M."/>
            <person name="Nellist C.F."/>
            <person name="Harrison R.J."/>
        </authorList>
    </citation>
    <scope>NUCLEOTIDE SEQUENCE [LARGE SCALE GENOMIC DNA]</scope>
    <source>
        <strain evidence="2 3">NOV-77</strain>
    </source>
</reference>